<comment type="caution">
    <text evidence="1">The sequence shown here is derived from an EMBL/GenBank/DDBJ whole genome shotgun (WGS) entry which is preliminary data.</text>
</comment>
<reference evidence="1 2" key="1">
    <citation type="submission" date="2019-07" db="EMBL/GenBank/DDBJ databases">
        <title>Whole genome shotgun sequence of Cerasibacillus quisquiliarum NBRC 102429.</title>
        <authorList>
            <person name="Hosoyama A."/>
            <person name="Uohara A."/>
            <person name="Ohji S."/>
            <person name="Ichikawa N."/>
        </authorList>
    </citation>
    <scope>NUCLEOTIDE SEQUENCE [LARGE SCALE GENOMIC DNA]</scope>
    <source>
        <strain evidence="1 2">NBRC 102429</strain>
    </source>
</reference>
<dbReference type="EMBL" id="BJXW01000011">
    <property type="protein sequence ID" value="GEN30823.1"/>
    <property type="molecule type" value="Genomic_DNA"/>
</dbReference>
<accession>A0A511UZD3</accession>
<evidence type="ECO:0000313" key="2">
    <source>
        <dbReference type="Proteomes" id="UP000321491"/>
    </source>
</evidence>
<dbReference type="Proteomes" id="UP000321491">
    <property type="component" value="Unassembled WGS sequence"/>
</dbReference>
<organism evidence="1 2">
    <name type="scientific">Cerasibacillus quisquiliarum</name>
    <dbReference type="NCBI Taxonomy" id="227865"/>
    <lineage>
        <taxon>Bacteria</taxon>
        <taxon>Bacillati</taxon>
        <taxon>Bacillota</taxon>
        <taxon>Bacilli</taxon>
        <taxon>Bacillales</taxon>
        <taxon>Bacillaceae</taxon>
        <taxon>Cerasibacillus</taxon>
    </lineage>
</organism>
<dbReference type="AlphaFoldDB" id="A0A511UZD3"/>
<sequence length="56" mass="7122">MLIEYELFKCIAHERIKKLKNETYKKKHPKQKQLKIKSKLKHYDYEEERLRFAHKY</sequence>
<name>A0A511UZD3_9BACI</name>
<dbReference type="RefSeq" id="WP_170226616.1">
    <property type="nucleotide sequence ID" value="NZ_BJXW01000011.1"/>
</dbReference>
<protein>
    <submittedName>
        <fullName evidence="1">Uncharacterized protein</fullName>
    </submittedName>
</protein>
<keyword evidence="2" id="KW-1185">Reference proteome</keyword>
<proteinExistence type="predicted"/>
<gene>
    <name evidence="1" type="ORF">CQU01_10610</name>
</gene>
<evidence type="ECO:0000313" key="1">
    <source>
        <dbReference type="EMBL" id="GEN30823.1"/>
    </source>
</evidence>